<organism evidence="2 3">
    <name type="scientific">Xanthobacter flavus</name>
    <dbReference type="NCBI Taxonomy" id="281"/>
    <lineage>
        <taxon>Bacteria</taxon>
        <taxon>Pseudomonadati</taxon>
        <taxon>Pseudomonadota</taxon>
        <taxon>Alphaproteobacteria</taxon>
        <taxon>Hyphomicrobiales</taxon>
        <taxon>Xanthobacteraceae</taxon>
        <taxon>Xanthobacter</taxon>
    </lineage>
</organism>
<protein>
    <submittedName>
        <fullName evidence="2">Uncharacterized protein</fullName>
    </submittedName>
</protein>
<comment type="caution">
    <text evidence="2">The sequence shown here is derived from an EMBL/GenBank/DDBJ whole genome shotgun (WGS) entry which is preliminary data.</text>
</comment>
<sequence length="38" mass="4084">MIRRYWKAQSSGASPETYADPAGDVPAVPVHAIGDRNV</sequence>
<accession>A0ABU1KI77</accession>
<evidence type="ECO:0000256" key="1">
    <source>
        <dbReference type="SAM" id="MobiDB-lite"/>
    </source>
</evidence>
<dbReference type="Proteomes" id="UP001245370">
    <property type="component" value="Unassembled WGS sequence"/>
</dbReference>
<keyword evidence="3" id="KW-1185">Reference proteome</keyword>
<dbReference type="EMBL" id="JAVDPY010000005">
    <property type="protein sequence ID" value="MDR6334535.1"/>
    <property type="molecule type" value="Genomic_DNA"/>
</dbReference>
<proteinExistence type="predicted"/>
<reference evidence="2 3" key="1">
    <citation type="submission" date="2023-07" db="EMBL/GenBank/DDBJ databases">
        <title>Genomic Encyclopedia of Type Strains, Phase IV (KMG-IV): sequencing the most valuable type-strain genomes for metagenomic binning, comparative biology and taxonomic classification.</title>
        <authorList>
            <person name="Goeker M."/>
        </authorList>
    </citation>
    <scope>NUCLEOTIDE SEQUENCE [LARGE SCALE GENOMIC DNA]</scope>
    <source>
        <strain evidence="2 3">DSM 338</strain>
    </source>
</reference>
<feature type="region of interest" description="Disordered" evidence="1">
    <location>
        <begin position="1"/>
        <end position="38"/>
    </location>
</feature>
<evidence type="ECO:0000313" key="3">
    <source>
        <dbReference type="Proteomes" id="UP001245370"/>
    </source>
</evidence>
<name>A0ABU1KI77_XANFL</name>
<gene>
    <name evidence="2" type="ORF">GGQ86_003017</name>
</gene>
<evidence type="ECO:0000313" key="2">
    <source>
        <dbReference type="EMBL" id="MDR6334535.1"/>
    </source>
</evidence>